<evidence type="ECO:0000256" key="6">
    <source>
        <dbReference type="SAM" id="Phobius"/>
    </source>
</evidence>
<keyword evidence="2" id="KW-1003">Cell membrane</keyword>
<feature type="transmembrane region" description="Helical" evidence="6">
    <location>
        <begin position="170"/>
        <end position="191"/>
    </location>
</feature>
<comment type="subcellular location">
    <subcellularLocation>
        <location evidence="1">Cell membrane</location>
        <topology evidence="1">Multi-pass membrane protein</topology>
    </subcellularLocation>
</comment>
<dbReference type="PANTHER" id="PTHR30482:SF20">
    <property type="entry name" value="HIGH-AFFINITY BRANCHED-CHAIN AMINO ACID TRANSPORT SYSTEM PERMEASE PROTEIN LIVM"/>
    <property type="match status" value="1"/>
</dbReference>
<keyword evidence="5 6" id="KW-0472">Membrane</keyword>
<protein>
    <submittedName>
        <fullName evidence="7">Branched-chain amino acid ABC transporter permease</fullName>
    </submittedName>
</protein>
<feature type="transmembrane region" description="Helical" evidence="6">
    <location>
        <begin position="221"/>
        <end position="244"/>
    </location>
</feature>
<gene>
    <name evidence="7" type="ORF">CAL13_06510</name>
</gene>
<proteinExistence type="predicted"/>
<dbReference type="Proteomes" id="UP000194139">
    <property type="component" value="Chromosome"/>
</dbReference>
<dbReference type="AlphaFoldDB" id="A0A1W6YXS4"/>
<dbReference type="InterPro" id="IPR001851">
    <property type="entry name" value="ABC_transp_permease"/>
</dbReference>
<evidence type="ECO:0000256" key="2">
    <source>
        <dbReference type="ARBA" id="ARBA00022475"/>
    </source>
</evidence>
<evidence type="ECO:0000313" key="7">
    <source>
        <dbReference type="EMBL" id="ARP85890.1"/>
    </source>
</evidence>
<feature type="transmembrane region" description="Helical" evidence="6">
    <location>
        <begin position="21"/>
        <end position="38"/>
    </location>
</feature>
<keyword evidence="4 6" id="KW-1133">Transmembrane helix</keyword>
<evidence type="ECO:0000256" key="1">
    <source>
        <dbReference type="ARBA" id="ARBA00004651"/>
    </source>
</evidence>
<name>A0A1W6YXS4_9BORD</name>
<dbReference type="CDD" id="cd06581">
    <property type="entry name" value="TM_PBP1_LivM_like"/>
    <property type="match status" value="1"/>
</dbReference>
<dbReference type="Pfam" id="PF02653">
    <property type="entry name" value="BPD_transp_2"/>
    <property type="match status" value="1"/>
</dbReference>
<evidence type="ECO:0000256" key="3">
    <source>
        <dbReference type="ARBA" id="ARBA00022692"/>
    </source>
</evidence>
<organism evidence="7 8">
    <name type="scientific">Bordetella genomosp. 9</name>
    <dbReference type="NCBI Taxonomy" id="1416803"/>
    <lineage>
        <taxon>Bacteria</taxon>
        <taxon>Pseudomonadati</taxon>
        <taxon>Pseudomonadota</taxon>
        <taxon>Betaproteobacteria</taxon>
        <taxon>Burkholderiales</taxon>
        <taxon>Alcaligenaceae</taxon>
        <taxon>Bordetella</taxon>
    </lineage>
</organism>
<dbReference type="InterPro" id="IPR043428">
    <property type="entry name" value="LivM-like"/>
</dbReference>
<evidence type="ECO:0000256" key="4">
    <source>
        <dbReference type="ARBA" id="ARBA00022989"/>
    </source>
</evidence>
<feature type="transmembrane region" description="Helical" evidence="6">
    <location>
        <begin position="295"/>
        <end position="319"/>
    </location>
</feature>
<feature type="transmembrane region" description="Helical" evidence="6">
    <location>
        <begin position="69"/>
        <end position="86"/>
    </location>
</feature>
<dbReference type="EMBL" id="CP021109">
    <property type="protein sequence ID" value="ARP85890.1"/>
    <property type="molecule type" value="Genomic_DNA"/>
</dbReference>
<dbReference type="GO" id="GO:0015658">
    <property type="term" value="F:branched-chain amino acid transmembrane transporter activity"/>
    <property type="evidence" value="ECO:0007669"/>
    <property type="project" value="InterPro"/>
</dbReference>
<sequence length="328" mass="33811">MKSTSQALDGASFARTLSGRGAPWLLGLLGVAALVPWFCGPFVLHLAVLVCLNAVVVSGLALIARTGQLSLGHAAFVAIGAYAAVLCQRLLGLPWLAACAVGVGAALVAAAALGWVIVRLRGVYFVLVTFAFGELVRLALLDWAPLTGGANGLANIPAVRIAGFAFDQRATFYALALVVVAGSILAMRAVFRRPIGQAIDAVAENPQLAESTGLSVRRIQLLAFACGSALAALGGVLQAGYVGYISPESFNTGISIGYIIMLVIGGRASIWGPLIGAMVLTPLPELFRGAVQTQHIFYGAALILILKFLPQGLAGLGGLTARAKEARP</sequence>
<dbReference type="RefSeq" id="WP_086056680.1">
    <property type="nucleotide sequence ID" value="NZ_CP021109.1"/>
</dbReference>
<evidence type="ECO:0000313" key="8">
    <source>
        <dbReference type="Proteomes" id="UP000194139"/>
    </source>
</evidence>
<feature type="transmembrane region" description="Helical" evidence="6">
    <location>
        <begin position="123"/>
        <end position="140"/>
    </location>
</feature>
<dbReference type="OrthoDB" id="3460090at2"/>
<reference evidence="7 8" key="1">
    <citation type="submission" date="2017-05" db="EMBL/GenBank/DDBJ databases">
        <title>Complete and WGS of Bordetella genogroups.</title>
        <authorList>
            <person name="Spilker T."/>
            <person name="LiPuma J."/>
        </authorList>
    </citation>
    <scope>NUCLEOTIDE SEQUENCE [LARGE SCALE GENOMIC DNA]</scope>
    <source>
        <strain evidence="7 8">AU17164</strain>
    </source>
</reference>
<accession>A0A1W6YXS4</accession>
<feature type="transmembrane region" description="Helical" evidence="6">
    <location>
        <begin position="256"/>
        <end position="283"/>
    </location>
</feature>
<dbReference type="GO" id="GO:0005886">
    <property type="term" value="C:plasma membrane"/>
    <property type="evidence" value="ECO:0007669"/>
    <property type="project" value="UniProtKB-SubCell"/>
</dbReference>
<feature type="transmembrane region" description="Helical" evidence="6">
    <location>
        <begin position="92"/>
        <end position="116"/>
    </location>
</feature>
<dbReference type="PANTHER" id="PTHR30482">
    <property type="entry name" value="HIGH-AFFINITY BRANCHED-CHAIN AMINO ACID TRANSPORT SYSTEM PERMEASE"/>
    <property type="match status" value="1"/>
</dbReference>
<evidence type="ECO:0000256" key="5">
    <source>
        <dbReference type="ARBA" id="ARBA00023136"/>
    </source>
</evidence>
<keyword evidence="3 6" id="KW-0812">Transmembrane</keyword>
<feature type="transmembrane region" description="Helical" evidence="6">
    <location>
        <begin position="44"/>
        <end position="62"/>
    </location>
</feature>
<keyword evidence="8" id="KW-1185">Reference proteome</keyword>